<dbReference type="Proteomes" id="UP000632222">
    <property type="component" value="Unassembled WGS sequence"/>
</dbReference>
<dbReference type="SUPFAM" id="SSF56601">
    <property type="entry name" value="beta-lactamase/transpeptidase-like"/>
    <property type="match status" value="1"/>
</dbReference>
<dbReference type="InterPro" id="IPR000871">
    <property type="entry name" value="Beta-lactam_class-A"/>
</dbReference>
<feature type="chain" id="PRO_5045865882" description="Beta-lactamase class A catalytic domain-containing protein" evidence="2">
    <location>
        <begin position="25"/>
        <end position="477"/>
    </location>
</feature>
<evidence type="ECO:0000259" key="3">
    <source>
        <dbReference type="Pfam" id="PF13354"/>
    </source>
</evidence>
<dbReference type="Gene3D" id="3.40.710.10">
    <property type="entry name" value="DD-peptidase/beta-lactamase superfamily"/>
    <property type="match status" value="1"/>
</dbReference>
<dbReference type="PANTHER" id="PTHR35333">
    <property type="entry name" value="BETA-LACTAMASE"/>
    <property type="match status" value="1"/>
</dbReference>
<keyword evidence="5" id="KW-1185">Reference proteome</keyword>
<feature type="domain" description="Beta-lactamase class A catalytic" evidence="3">
    <location>
        <begin position="183"/>
        <end position="329"/>
    </location>
</feature>
<feature type="region of interest" description="Disordered" evidence="1">
    <location>
        <begin position="117"/>
        <end position="140"/>
    </location>
</feature>
<evidence type="ECO:0000256" key="2">
    <source>
        <dbReference type="SAM" id="SignalP"/>
    </source>
</evidence>
<name>A0ABQ2D392_9DEIO</name>
<protein>
    <recommendedName>
        <fullName evidence="3">Beta-lactamase class A catalytic domain-containing protein</fullName>
    </recommendedName>
</protein>
<evidence type="ECO:0000313" key="5">
    <source>
        <dbReference type="Proteomes" id="UP000632222"/>
    </source>
</evidence>
<proteinExistence type="predicted"/>
<dbReference type="RefSeq" id="WP_189004349.1">
    <property type="nucleotide sequence ID" value="NZ_BMOD01000014.1"/>
</dbReference>
<dbReference type="InterPro" id="IPR045155">
    <property type="entry name" value="Beta-lactam_cat"/>
</dbReference>
<evidence type="ECO:0000256" key="1">
    <source>
        <dbReference type="SAM" id="MobiDB-lite"/>
    </source>
</evidence>
<dbReference type="PANTHER" id="PTHR35333:SF4">
    <property type="entry name" value="SLR0121 PROTEIN"/>
    <property type="match status" value="1"/>
</dbReference>
<reference evidence="5" key="1">
    <citation type="journal article" date="2019" name="Int. J. Syst. Evol. Microbiol.">
        <title>The Global Catalogue of Microorganisms (GCM) 10K type strain sequencing project: providing services to taxonomists for standard genome sequencing and annotation.</title>
        <authorList>
            <consortium name="The Broad Institute Genomics Platform"/>
            <consortium name="The Broad Institute Genome Sequencing Center for Infectious Disease"/>
            <person name="Wu L."/>
            <person name="Ma J."/>
        </authorList>
    </citation>
    <scope>NUCLEOTIDE SEQUENCE [LARGE SCALE GENOMIC DNA]</scope>
    <source>
        <strain evidence="5">JCM 14370</strain>
    </source>
</reference>
<dbReference type="InterPro" id="IPR012338">
    <property type="entry name" value="Beta-lactam/transpept-like"/>
</dbReference>
<feature type="compositionally biased region" description="Pro residues" evidence="1">
    <location>
        <begin position="125"/>
        <end position="135"/>
    </location>
</feature>
<dbReference type="EMBL" id="BMOD01000014">
    <property type="protein sequence ID" value="GGJ44173.1"/>
    <property type="molecule type" value="Genomic_DNA"/>
</dbReference>
<sequence length="477" mass="51809">MLSTTYVSRFALITLSLAVTTAQAAPRIGEHADHYRIVFDLPTKTTVHTASTPTSLTFTLPGLALPSENRSLGILNLGYRQGGTQIVLTGSVQGSTVSTLDNTEEGMRLIIDVPKTEEKGEPVEPVTPAPPPPPVAKSSTTQLNSACLDNDLPVVAAPKPPALLTGRIGLFVAELDPKTLRPSRAVAYNADQEFPLASSYKQVVLYDILQDVDAGKYTLDSTLTTTEALRSLQAYPEGSNTIRQLADRAIRLSDNTANDMLHHATGILHPQQTADNMGLCNTRLLLTTKAWWTAQAGLGGKYFPKGSLLKSAQAFGSANRASQITMAQDLVQTSMKVNADKLLVALDGKEGYFLNRYDPRIDLNTQNKSTPREFTALVTLPFRPGRLSKSSLQFYKSTYAKGCCQPATLPFPVNYWGSKSGSGWRLLALTGYLELPNGKKFAYTYFNHESKVANSVSVKAQAPTVLKWITEAIDSLR</sequence>
<comment type="caution">
    <text evidence="4">The sequence shown here is derived from an EMBL/GenBank/DDBJ whole genome shotgun (WGS) entry which is preliminary data.</text>
</comment>
<organism evidence="4 5">
    <name type="scientific">Deinococcus roseus</name>
    <dbReference type="NCBI Taxonomy" id="392414"/>
    <lineage>
        <taxon>Bacteria</taxon>
        <taxon>Thermotogati</taxon>
        <taxon>Deinococcota</taxon>
        <taxon>Deinococci</taxon>
        <taxon>Deinococcales</taxon>
        <taxon>Deinococcaceae</taxon>
        <taxon>Deinococcus</taxon>
    </lineage>
</organism>
<gene>
    <name evidence="4" type="ORF">GCM10008938_33050</name>
</gene>
<keyword evidence="2" id="KW-0732">Signal</keyword>
<feature type="signal peptide" evidence="2">
    <location>
        <begin position="1"/>
        <end position="24"/>
    </location>
</feature>
<evidence type="ECO:0000313" key="4">
    <source>
        <dbReference type="EMBL" id="GGJ44173.1"/>
    </source>
</evidence>
<accession>A0ABQ2D392</accession>
<dbReference type="Pfam" id="PF13354">
    <property type="entry name" value="Beta-lactamase2"/>
    <property type="match status" value="1"/>
</dbReference>